<evidence type="ECO:0000313" key="3">
    <source>
        <dbReference type="Proteomes" id="UP000076842"/>
    </source>
</evidence>
<feature type="region of interest" description="Disordered" evidence="1">
    <location>
        <begin position="1"/>
        <end position="81"/>
    </location>
</feature>
<name>A0A165F278_9BASI</name>
<evidence type="ECO:0000256" key="1">
    <source>
        <dbReference type="SAM" id="MobiDB-lite"/>
    </source>
</evidence>
<reference evidence="2 3" key="1">
    <citation type="journal article" date="2016" name="Mol. Biol. Evol.">
        <title>Comparative Genomics of Early-Diverging Mushroom-Forming Fungi Provides Insights into the Origins of Lignocellulose Decay Capabilities.</title>
        <authorList>
            <person name="Nagy L.G."/>
            <person name="Riley R."/>
            <person name="Tritt A."/>
            <person name="Adam C."/>
            <person name="Daum C."/>
            <person name="Floudas D."/>
            <person name="Sun H."/>
            <person name="Yadav J.S."/>
            <person name="Pangilinan J."/>
            <person name="Larsson K.H."/>
            <person name="Matsuura K."/>
            <person name="Barry K."/>
            <person name="Labutti K."/>
            <person name="Kuo R."/>
            <person name="Ohm R.A."/>
            <person name="Bhattacharya S.S."/>
            <person name="Shirouzu T."/>
            <person name="Yoshinaga Y."/>
            <person name="Martin F.M."/>
            <person name="Grigoriev I.V."/>
            <person name="Hibbett D.S."/>
        </authorList>
    </citation>
    <scope>NUCLEOTIDE SEQUENCE [LARGE SCALE GENOMIC DNA]</scope>
    <source>
        <strain evidence="2 3">HHB12733</strain>
    </source>
</reference>
<feature type="compositionally biased region" description="Basic and acidic residues" evidence="1">
    <location>
        <begin position="21"/>
        <end position="31"/>
    </location>
</feature>
<dbReference type="AlphaFoldDB" id="A0A165F278"/>
<dbReference type="InParanoid" id="A0A165F278"/>
<dbReference type="EMBL" id="KV423984">
    <property type="protein sequence ID" value="KZT56035.1"/>
    <property type="molecule type" value="Genomic_DNA"/>
</dbReference>
<organism evidence="2 3">
    <name type="scientific">Calocera cornea HHB12733</name>
    <dbReference type="NCBI Taxonomy" id="1353952"/>
    <lineage>
        <taxon>Eukaryota</taxon>
        <taxon>Fungi</taxon>
        <taxon>Dikarya</taxon>
        <taxon>Basidiomycota</taxon>
        <taxon>Agaricomycotina</taxon>
        <taxon>Dacrymycetes</taxon>
        <taxon>Dacrymycetales</taxon>
        <taxon>Dacrymycetaceae</taxon>
        <taxon>Calocera</taxon>
    </lineage>
</organism>
<protein>
    <submittedName>
        <fullName evidence="2">Uncharacterized protein</fullName>
    </submittedName>
</protein>
<evidence type="ECO:0000313" key="2">
    <source>
        <dbReference type="EMBL" id="KZT56035.1"/>
    </source>
</evidence>
<keyword evidence="3" id="KW-1185">Reference proteome</keyword>
<accession>A0A165F278</accession>
<proteinExistence type="predicted"/>
<sequence>MTIDDTEVVPHTTDELQATTGEKDKDAEHDAAASAFKSDDEEGQPSGPFRKAKRKRASVRKKNRRREAAQADAASPSNTSHTPFTRVRVRILKDPRRSLWGILGQPIVLLHWTNLNAKDLALPQYTAAMGQAGWHDIEPVEISEDKFVREFVLKVGWVKYNGEKFDWLIGR</sequence>
<feature type="compositionally biased region" description="Basic residues" evidence="1">
    <location>
        <begin position="50"/>
        <end position="65"/>
    </location>
</feature>
<dbReference type="Proteomes" id="UP000076842">
    <property type="component" value="Unassembled WGS sequence"/>
</dbReference>
<gene>
    <name evidence="2" type="ORF">CALCODRAFT_484252</name>
</gene>